<name>A0A1B0G2F4_GLOMM</name>
<dbReference type="VEuPathDB" id="VectorBase:GMOY007488"/>
<reference evidence="2" key="1">
    <citation type="submission" date="2020-05" db="UniProtKB">
        <authorList>
            <consortium name="EnsemblMetazoa"/>
        </authorList>
    </citation>
    <scope>IDENTIFICATION</scope>
    <source>
        <strain evidence="2">Yale</strain>
    </source>
</reference>
<dbReference type="Proteomes" id="UP000092444">
    <property type="component" value="Unassembled WGS sequence"/>
</dbReference>
<evidence type="ECO:0000313" key="3">
    <source>
        <dbReference type="Proteomes" id="UP000092444"/>
    </source>
</evidence>
<protein>
    <submittedName>
        <fullName evidence="2">Uncharacterized protein</fullName>
    </submittedName>
</protein>
<accession>A0A1B0G2F4</accession>
<keyword evidence="3" id="KW-1185">Reference proteome</keyword>
<proteinExistence type="predicted"/>
<organism evidence="2 3">
    <name type="scientific">Glossina morsitans morsitans</name>
    <name type="common">Savannah tsetse fly</name>
    <dbReference type="NCBI Taxonomy" id="37546"/>
    <lineage>
        <taxon>Eukaryota</taxon>
        <taxon>Metazoa</taxon>
        <taxon>Ecdysozoa</taxon>
        <taxon>Arthropoda</taxon>
        <taxon>Hexapoda</taxon>
        <taxon>Insecta</taxon>
        <taxon>Pterygota</taxon>
        <taxon>Neoptera</taxon>
        <taxon>Endopterygota</taxon>
        <taxon>Diptera</taxon>
        <taxon>Brachycera</taxon>
        <taxon>Muscomorpha</taxon>
        <taxon>Hippoboscoidea</taxon>
        <taxon>Glossinidae</taxon>
        <taxon>Glossina</taxon>
    </lineage>
</organism>
<sequence>MNPSCDLLLIIADCGAVTKTEIVEPPWDLLRQPRKLKNKFYLPFLSPHPLVLNIHYRIFLAFASLPVKPFDGPWKEQLSKVNKGMEDIKNHIDDAREIDAEISKSIGMNHATSDGLNEKEDDTNDVTATVNT</sequence>
<feature type="region of interest" description="Disordered" evidence="1">
    <location>
        <begin position="109"/>
        <end position="132"/>
    </location>
</feature>
<dbReference type="EMBL" id="CCAG010014651">
    <property type="status" value="NOT_ANNOTATED_CDS"/>
    <property type="molecule type" value="Genomic_DNA"/>
</dbReference>
<evidence type="ECO:0000313" key="2">
    <source>
        <dbReference type="EnsemblMetazoa" id="GMOY007488-PA"/>
    </source>
</evidence>
<dbReference type="EnsemblMetazoa" id="GMOY007488-RA">
    <property type="protein sequence ID" value="GMOY007488-PA"/>
    <property type="gene ID" value="GMOY007488"/>
</dbReference>
<dbReference type="AlphaFoldDB" id="A0A1B0G2F4"/>
<evidence type="ECO:0000256" key="1">
    <source>
        <dbReference type="SAM" id="MobiDB-lite"/>
    </source>
</evidence>
<dbReference type="STRING" id="37546.A0A1B0G2F4"/>